<dbReference type="PATRIC" id="fig|587753.10.peg.1507"/>
<dbReference type="SMART" id="SM00342">
    <property type="entry name" value="HTH_ARAC"/>
    <property type="match status" value="1"/>
</dbReference>
<accession>A0A0D5XV40</accession>
<organism evidence="6 7">
    <name type="scientific">Pseudomonas chlororaphis</name>
    <dbReference type="NCBI Taxonomy" id="587753"/>
    <lineage>
        <taxon>Bacteria</taxon>
        <taxon>Pseudomonadati</taxon>
        <taxon>Pseudomonadota</taxon>
        <taxon>Gammaproteobacteria</taxon>
        <taxon>Pseudomonadales</taxon>
        <taxon>Pseudomonadaceae</taxon>
        <taxon>Pseudomonas</taxon>
    </lineage>
</organism>
<sequence>MYDLLSELDPWPIKSNGDTDSDSATPGRKKEMKPESTQKPSLLWFDLTRNRSSEELIALFRPTCDCQVAKEAVAPDKHALPAPDMICMHYDRPDMPGLNLLLDIKHKLPSIPIAMFTVQHSEELAVWAMRSRVWEYMVLPLSSAEIRRFLHAMKQLYELRHSLSPANRQIEHGPSLPDSIRLTVEHQKHQALSDVLLYIEQNFRESIDQKELAKRCGMTTFRFSRLFKEVHGLGFMDYILSKRMDNAKNLLDNSQMPITSIGYEVGFKDPSYFARAFKQFVGVSPSEYRQNSRSAEPAEEEQSEQTLSQVIDSLPLRIEGR</sequence>
<dbReference type="SUPFAM" id="SSF52172">
    <property type="entry name" value="CheY-like"/>
    <property type="match status" value="1"/>
</dbReference>
<evidence type="ECO:0000259" key="5">
    <source>
        <dbReference type="PROSITE" id="PS01124"/>
    </source>
</evidence>
<dbReference type="GO" id="GO:0009893">
    <property type="term" value="P:positive regulation of metabolic process"/>
    <property type="evidence" value="ECO:0007669"/>
    <property type="project" value="UniProtKB-ARBA"/>
</dbReference>
<dbReference type="InterPro" id="IPR011006">
    <property type="entry name" value="CheY-like_superfamily"/>
</dbReference>
<keyword evidence="2" id="KW-0238">DNA-binding</keyword>
<dbReference type="PRINTS" id="PR00032">
    <property type="entry name" value="HTHARAC"/>
</dbReference>
<dbReference type="InterPro" id="IPR018060">
    <property type="entry name" value="HTH_AraC"/>
</dbReference>
<dbReference type="Gene3D" id="1.10.10.60">
    <property type="entry name" value="Homeodomain-like"/>
    <property type="match status" value="2"/>
</dbReference>
<evidence type="ECO:0000313" key="7">
    <source>
        <dbReference type="Proteomes" id="UP000032748"/>
    </source>
</evidence>
<dbReference type="PROSITE" id="PS01124">
    <property type="entry name" value="HTH_ARAC_FAMILY_2"/>
    <property type="match status" value="1"/>
</dbReference>
<name>A0A0D5XV40_9PSED</name>
<dbReference type="EMBL" id="CP011110">
    <property type="protein sequence ID" value="AKA22971.1"/>
    <property type="molecule type" value="Genomic_DNA"/>
</dbReference>
<feature type="region of interest" description="Disordered" evidence="4">
    <location>
        <begin position="1"/>
        <end position="37"/>
    </location>
</feature>
<dbReference type="InterPro" id="IPR020449">
    <property type="entry name" value="Tscrpt_reg_AraC-type_HTH"/>
</dbReference>
<evidence type="ECO:0000256" key="1">
    <source>
        <dbReference type="ARBA" id="ARBA00023015"/>
    </source>
</evidence>
<evidence type="ECO:0000256" key="2">
    <source>
        <dbReference type="ARBA" id="ARBA00023125"/>
    </source>
</evidence>
<dbReference type="CDD" id="cd00156">
    <property type="entry name" value="REC"/>
    <property type="match status" value="1"/>
</dbReference>
<dbReference type="GO" id="GO:0043565">
    <property type="term" value="F:sequence-specific DNA binding"/>
    <property type="evidence" value="ECO:0007669"/>
    <property type="project" value="InterPro"/>
</dbReference>
<dbReference type="Gene3D" id="3.40.50.2300">
    <property type="match status" value="1"/>
</dbReference>
<dbReference type="Proteomes" id="UP000032748">
    <property type="component" value="Chromosome"/>
</dbReference>
<gene>
    <name evidence="6" type="ORF">PCL1606_15160</name>
</gene>
<proteinExistence type="predicted"/>
<dbReference type="PROSITE" id="PS00041">
    <property type="entry name" value="HTH_ARAC_FAMILY_1"/>
    <property type="match status" value="1"/>
</dbReference>
<dbReference type="AlphaFoldDB" id="A0A0D5XV40"/>
<dbReference type="InterPro" id="IPR009057">
    <property type="entry name" value="Homeodomain-like_sf"/>
</dbReference>
<evidence type="ECO:0000256" key="4">
    <source>
        <dbReference type="SAM" id="MobiDB-lite"/>
    </source>
</evidence>
<feature type="domain" description="HTH araC/xylS-type" evidence="5">
    <location>
        <begin position="193"/>
        <end position="291"/>
    </location>
</feature>
<reference evidence="6 7" key="1">
    <citation type="journal article" date="2015" name="Mol. Plant Microbe Interact.">
        <title>Comparative Genomic Analysis of Pseudomonas chlororaphis PCL1606 Reveals New Insight into Antifungal Compounds Involved in Biocontrol.</title>
        <authorList>
            <person name="Calderon C.E."/>
            <person name="Ramos C."/>
            <person name="de Vicente A."/>
            <person name="Cazorla F.M."/>
        </authorList>
    </citation>
    <scope>NUCLEOTIDE SEQUENCE [LARGE SCALE GENOMIC DNA]</scope>
    <source>
        <strain evidence="6 7">PCL1606</strain>
    </source>
</reference>
<keyword evidence="1" id="KW-0805">Transcription regulation</keyword>
<feature type="region of interest" description="Disordered" evidence="4">
    <location>
        <begin position="287"/>
        <end position="307"/>
    </location>
</feature>
<dbReference type="PANTHER" id="PTHR43280">
    <property type="entry name" value="ARAC-FAMILY TRANSCRIPTIONAL REGULATOR"/>
    <property type="match status" value="1"/>
</dbReference>
<evidence type="ECO:0000313" key="6">
    <source>
        <dbReference type="EMBL" id="AKA22971.1"/>
    </source>
</evidence>
<evidence type="ECO:0000256" key="3">
    <source>
        <dbReference type="ARBA" id="ARBA00023163"/>
    </source>
</evidence>
<dbReference type="KEGG" id="pcz:PCL1606_15160"/>
<protein>
    <submittedName>
        <fullName evidence="6">AraC family transcriptional regulator</fullName>
    </submittedName>
</protein>
<keyword evidence="3" id="KW-0804">Transcription</keyword>
<dbReference type="Pfam" id="PF12833">
    <property type="entry name" value="HTH_18"/>
    <property type="match status" value="1"/>
</dbReference>
<dbReference type="InterPro" id="IPR018062">
    <property type="entry name" value="HTH_AraC-typ_CS"/>
</dbReference>
<dbReference type="SUPFAM" id="SSF46689">
    <property type="entry name" value="Homeodomain-like"/>
    <property type="match status" value="2"/>
</dbReference>
<dbReference type="PANTHER" id="PTHR43280:SF30">
    <property type="entry name" value="MMSAB OPERON REGULATORY PROTEIN"/>
    <property type="match status" value="1"/>
</dbReference>
<dbReference type="GO" id="GO:0003700">
    <property type="term" value="F:DNA-binding transcription factor activity"/>
    <property type="evidence" value="ECO:0007669"/>
    <property type="project" value="InterPro"/>
</dbReference>